<evidence type="ECO:0000313" key="2">
    <source>
        <dbReference type="EMBL" id="KAL0008001.1"/>
    </source>
</evidence>
<name>A0AAW2DH68_9ROSI</name>
<reference evidence="2 3" key="1">
    <citation type="submission" date="2024-01" db="EMBL/GenBank/DDBJ databases">
        <title>A telomere-to-telomere, gap-free genome of sweet tea (Lithocarpus litseifolius).</title>
        <authorList>
            <person name="Zhou J."/>
        </authorList>
    </citation>
    <scope>NUCLEOTIDE SEQUENCE [LARGE SCALE GENOMIC DNA]</scope>
    <source>
        <strain evidence="2">Zhou-2022a</strain>
        <tissue evidence="2">Leaf</tissue>
    </source>
</reference>
<comment type="caution">
    <text evidence="2">The sequence shown here is derived from an EMBL/GenBank/DDBJ whole genome shotgun (WGS) entry which is preliminary data.</text>
</comment>
<accession>A0AAW2DH68</accession>
<evidence type="ECO:0000313" key="3">
    <source>
        <dbReference type="Proteomes" id="UP001459277"/>
    </source>
</evidence>
<dbReference type="Proteomes" id="UP001459277">
    <property type="component" value="Unassembled WGS sequence"/>
</dbReference>
<evidence type="ECO:0000259" key="1">
    <source>
        <dbReference type="Pfam" id="PF20167"/>
    </source>
</evidence>
<feature type="domain" description="Putative plant transposon protein" evidence="1">
    <location>
        <begin position="116"/>
        <end position="257"/>
    </location>
</feature>
<organism evidence="2 3">
    <name type="scientific">Lithocarpus litseifolius</name>
    <dbReference type="NCBI Taxonomy" id="425828"/>
    <lineage>
        <taxon>Eukaryota</taxon>
        <taxon>Viridiplantae</taxon>
        <taxon>Streptophyta</taxon>
        <taxon>Embryophyta</taxon>
        <taxon>Tracheophyta</taxon>
        <taxon>Spermatophyta</taxon>
        <taxon>Magnoliopsida</taxon>
        <taxon>eudicotyledons</taxon>
        <taxon>Gunneridae</taxon>
        <taxon>Pentapetalae</taxon>
        <taxon>rosids</taxon>
        <taxon>fabids</taxon>
        <taxon>Fagales</taxon>
        <taxon>Fagaceae</taxon>
        <taxon>Lithocarpus</taxon>
    </lineage>
</organism>
<dbReference type="EMBL" id="JAZDWU010000003">
    <property type="protein sequence ID" value="KAL0008001.1"/>
    <property type="molecule type" value="Genomic_DNA"/>
</dbReference>
<proteinExistence type="predicted"/>
<dbReference type="AlphaFoldDB" id="A0AAW2DH68"/>
<sequence>MLNSCTIGGEDCTLSLVRSEDYGKYAKVAKSAVKRKQAKGENDGQFIGDFMQMLKNISSYLASFTLRFGSYVGCIPPSKDLTQSTCVVWVKKVIILEREVDLESLESTFILDVFRNRAWAPLLTSSVAARDILIREFFSNAIVKGDHLNCWVRGKEFTISAMSIQNFLQIRSVILESSLPYDKRTTSILVVVPDLLGEGGGGRQKKQSLHTTSFSPYMRTLAYIMLFNLCPMKNLTTLSQPRALFLHDLYKKKDIDIFAHI</sequence>
<dbReference type="InterPro" id="IPR046796">
    <property type="entry name" value="Transposase_32_dom"/>
</dbReference>
<gene>
    <name evidence="2" type="ORF">SO802_009503</name>
</gene>
<protein>
    <recommendedName>
        <fullName evidence="1">Putative plant transposon protein domain-containing protein</fullName>
    </recommendedName>
</protein>
<dbReference type="Pfam" id="PF20167">
    <property type="entry name" value="Transposase_32"/>
    <property type="match status" value="1"/>
</dbReference>
<keyword evidence="3" id="KW-1185">Reference proteome</keyword>